<keyword evidence="2" id="KW-1185">Reference proteome</keyword>
<dbReference type="EMBL" id="WIXP02000007">
    <property type="protein sequence ID" value="KAF6207479.1"/>
    <property type="molecule type" value="Genomic_DNA"/>
</dbReference>
<proteinExistence type="predicted"/>
<gene>
    <name evidence="1" type="ORF">GE061_015925</name>
</gene>
<dbReference type="Proteomes" id="UP000466442">
    <property type="component" value="Unassembled WGS sequence"/>
</dbReference>
<protein>
    <submittedName>
        <fullName evidence="1">Uncharacterized protein</fullName>
    </submittedName>
</protein>
<sequence>MAIKTLPRWQELTSIEVSRAERRCEGGGRIKMGCFERLPFTRDTTKGDNGLTPGNAYDRYPKRYEDDADASIMDLPEAHT</sequence>
<reference evidence="1" key="1">
    <citation type="journal article" date="2021" name="Mol. Ecol. Resour.">
        <title>Apolygus lucorum genome provides insights into omnivorousness and mesophyll feeding.</title>
        <authorList>
            <person name="Liu Y."/>
            <person name="Liu H."/>
            <person name="Wang H."/>
            <person name="Huang T."/>
            <person name="Liu B."/>
            <person name="Yang B."/>
            <person name="Yin L."/>
            <person name="Li B."/>
            <person name="Zhang Y."/>
            <person name="Zhang S."/>
            <person name="Jiang F."/>
            <person name="Zhang X."/>
            <person name="Ren Y."/>
            <person name="Wang B."/>
            <person name="Wang S."/>
            <person name="Lu Y."/>
            <person name="Wu K."/>
            <person name="Fan W."/>
            <person name="Wang G."/>
        </authorList>
    </citation>
    <scope>NUCLEOTIDE SEQUENCE</scope>
    <source>
        <strain evidence="1">12Hb</strain>
    </source>
</reference>
<evidence type="ECO:0000313" key="1">
    <source>
        <dbReference type="EMBL" id="KAF6207479.1"/>
    </source>
</evidence>
<dbReference type="AlphaFoldDB" id="A0A6A4K6F7"/>
<organism evidence="1 2">
    <name type="scientific">Apolygus lucorum</name>
    <name type="common">Small green plant bug</name>
    <name type="synonym">Lygocoris lucorum</name>
    <dbReference type="NCBI Taxonomy" id="248454"/>
    <lineage>
        <taxon>Eukaryota</taxon>
        <taxon>Metazoa</taxon>
        <taxon>Ecdysozoa</taxon>
        <taxon>Arthropoda</taxon>
        <taxon>Hexapoda</taxon>
        <taxon>Insecta</taxon>
        <taxon>Pterygota</taxon>
        <taxon>Neoptera</taxon>
        <taxon>Paraneoptera</taxon>
        <taxon>Hemiptera</taxon>
        <taxon>Heteroptera</taxon>
        <taxon>Panheteroptera</taxon>
        <taxon>Cimicomorpha</taxon>
        <taxon>Miridae</taxon>
        <taxon>Mirini</taxon>
        <taxon>Apolygus</taxon>
    </lineage>
</organism>
<comment type="caution">
    <text evidence="1">The sequence shown here is derived from an EMBL/GenBank/DDBJ whole genome shotgun (WGS) entry which is preliminary data.</text>
</comment>
<accession>A0A6A4K6F7</accession>
<name>A0A6A4K6F7_APOLU</name>
<evidence type="ECO:0000313" key="2">
    <source>
        <dbReference type="Proteomes" id="UP000466442"/>
    </source>
</evidence>